<reference evidence="1 2" key="1">
    <citation type="submission" date="2018-08" db="EMBL/GenBank/DDBJ databases">
        <title>A genome reference for cultivated species of the human gut microbiota.</title>
        <authorList>
            <person name="Zou Y."/>
            <person name="Xue W."/>
            <person name="Luo G."/>
        </authorList>
    </citation>
    <scope>NUCLEOTIDE SEQUENCE [LARGE SCALE GENOMIC DNA]</scope>
    <source>
        <strain evidence="1 2">AM35-14</strain>
    </source>
</reference>
<organism evidence="1 2">
    <name type="scientific">Enterocloster bolteae</name>
    <dbReference type="NCBI Taxonomy" id="208479"/>
    <lineage>
        <taxon>Bacteria</taxon>
        <taxon>Bacillati</taxon>
        <taxon>Bacillota</taxon>
        <taxon>Clostridia</taxon>
        <taxon>Lachnospirales</taxon>
        <taxon>Lachnospiraceae</taxon>
        <taxon>Enterocloster</taxon>
    </lineage>
</organism>
<gene>
    <name evidence="1" type="ORF">DW839_09300</name>
</gene>
<accession>A0A414AX14</accession>
<evidence type="ECO:0000313" key="2">
    <source>
        <dbReference type="Proteomes" id="UP000283975"/>
    </source>
</evidence>
<protein>
    <recommendedName>
        <fullName evidence="3">Translocation protein TolB</fullName>
    </recommendedName>
</protein>
<dbReference type="RefSeq" id="WP_119204876.1">
    <property type="nucleotide sequence ID" value="NZ_JAJCIN010000001.1"/>
</dbReference>
<dbReference type="SUPFAM" id="SSF82171">
    <property type="entry name" value="DPP6 N-terminal domain-like"/>
    <property type="match status" value="1"/>
</dbReference>
<dbReference type="EMBL" id="QSHZ01000008">
    <property type="protein sequence ID" value="RHC56518.1"/>
    <property type="molecule type" value="Genomic_DNA"/>
</dbReference>
<proteinExistence type="predicted"/>
<evidence type="ECO:0008006" key="3">
    <source>
        <dbReference type="Google" id="ProtNLM"/>
    </source>
</evidence>
<evidence type="ECO:0000313" key="1">
    <source>
        <dbReference type="EMBL" id="RHC56518.1"/>
    </source>
</evidence>
<sequence length="417" mass="47721">MGIKGALKNIFGEAKLSAIKGMVCHCGCKAGMLVKRSPALKIVGNVKIKHVLEADGYHVYRGYYDLNYLNSGRFLCHRLPVGATDNRGTKCDIGYYDLEAMKFHKVADTNAWCWQQGSRLRWHPIEKNRILFNSIEGDHYCAKICDTDGNQIRIIDRPLYDVTPDFKYGISLNYSRLQRMRPGYGYNYFEDETKDVYAPENDGLFLVDLERNESHLIYSLKELATVIDPAGKCIHYLNHVSIAPNGKHLIFFHIFVDPNVKGWKTILYVSDIQGQELKALEKTDKVSHYCWMDDESLMVTCVKASGETYYCTYSIKDGEKKSVDIEGLNTDGHPGRIYGTDVCITDTYPLGKSRQKLMSFALDDEKTTTLAFVYHDYRLRGEKRCDLHPSTADGERLVSVDTTYQKKRRSIVIFERN</sequence>
<name>A0A414AX14_9FIRM</name>
<comment type="caution">
    <text evidence="1">The sequence shown here is derived from an EMBL/GenBank/DDBJ whole genome shotgun (WGS) entry which is preliminary data.</text>
</comment>
<dbReference type="AlphaFoldDB" id="A0A414AX14"/>
<dbReference type="Proteomes" id="UP000283975">
    <property type="component" value="Unassembled WGS sequence"/>
</dbReference>